<sequence>MSYWKKGFGIEASQVIGTPISIATRPDIDEPGSPLNQTTHRDITESLMYITASRPDIVLRVGFCARFQSNPKDSHLKAGVRILTYLRKHRTWFSTILQLKQNMYHQPPTVLKCCGPTENWKNLSPTQEGPNTMISKDQVADIFTKSLGKKAF</sequence>
<reference evidence="2" key="2">
    <citation type="submission" date="2025-08" db="UniProtKB">
        <authorList>
            <consortium name="RefSeq"/>
        </authorList>
    </citation>
    <scope>IDENTIFICATION</scope>
    <source>
        <tissue evidence="2">Leaf</tissue>
    </source>
</reference>
<keyword evidence="1" id="KW-1185">Reference proteome</keyword>
<dbReference type="Proteomes" id="UP000790787">
    <property type="component" value="Chromosome 22"/>
</dbReference>
<name>A0AC58TQD2_TOBAC</name>
<evidence type="ECO:0000313" key="2">
    <source>
        <dbReference type="RefSeq" id="XP_075099418.1"/>
    </source>
</evidence>
<gene>
    <name evidence="2" type="primary">LOC142176201</name>
</gene>
<protein>
    <submittedName>
        <fullName evidence="2">Uncharacterized protein LOC142176201</fullName>
    </submittedName>
</protein>
<proteinExistence type="predicted"/>
<evidence type="ECO:0000313" key="1">
    <source>
        <dbReference type="Proteomes" id="UP000790787"/>
    </source>
</evidence>
<accession>A0AC58TQD2</accession>
<reference evidence="1" key="1">
    <citation type="journal article" date="2014" name="Nat. Commun.">
        <title>The tobacco genome sequence and its comparison with those of tomato and potato.</title>
        <authorList>
            <person name="Sierro N."/>
            <person name="Battey J.N."/>
            <person name="Ouadi S."/>
            <person name="Bakaher N."/>
            <person name="Bovet L."/>
            <person name="Willig A."/>
            <person name="Goepfert S."/>
            <person name="Peitsch M.C."/>
            <person name="Ivanov N.V."/>
        </authorList>
    </citation>
    <scope>NUCLEOTIDE SEQUENCE [LARGE SCALE GENOMIC DNA]</scope>
</reference>
<organism evidence="1 2">
    <name type="scientific">Nicotiana tabacum</name>
    <name type="common">Common tobacco</name>
    <dbReference type="NCBI Taxonomy" id="4097"/>
    <lineage>
        <taxon>Eukaryota</taxon>
        <taxon>Viridiplantae</taxon>
        <taxon>Streptophyta</taxon>
        <taxon>Embryophyta</taxon>
        <taxon>Tracheophyta</taxon>
        <taxon>Spermatophyta</taxon>
        <taxon>Magnoliopsida</taxon>
        <taxon>eudicotyledons</taxon>
        <taxon>Gunneridae</taxon>
        <taxon>Pentapetalae</taxon>
        <taxon>asterids</taxon>
        <taxon>lamiids</taxon>
        <taxon>Solanales</taxon>
        <taxon>Solanaceae</taxon>
        <taxon>Nicotianoideae</taxon>
        <taxon>Nicotianeae</taxon>
        <taxon>Nicotiana</taxon>
    </lineage>
</organism>
<dbReference type="RefSeq" id="XP_075099418.1">
    <property type="nucleotide sequence ID" value="XM_075243317.1"/>
</dbReference>